<proteinExistence type="predicted"/>
<comment type="caution">
    <text evidence="2">The sequence shown here is derived from an EMBL/GenBank/DDBJ whole genome shotgun (WGS) entry which is preliminary data.</text>
</comment>
<accession>A0AAD8XTF8</accession>
<keyword evidence="3" id="KW-1185">Reference proteome</keyword>
<gene>
    <name evidence="2" type="ORF">QTG54_015824</name>
</gene>
<dbReference type="Proteomes" id="UP001224775">
    <property type="component" value="Unassembled WGS sequence"/>
</dbReference>
<evidence type="ECO:0000256" key="1">
    <source>
        <dbReference type="SAM" id="MobiDB-lite"/>
    </source>
</evidence>
<feature type="region of interest" description="Disordered" evidence="1">
    <location>
        <begin position="1172"/>
        <end position="1197"/>
    </location>
</feature>
<organism evidence="2 3">
    <name type="scientific">Skeletonema marinoi</name>
    <dbReference type="NCBI Taxonomy" id="267567"/>
    <lineage>
        <taxon>Eukaryota</taxon>
        <taxon>Sar</taxon>
        <taxon>Stramenopiles</taxon>
        <taxon>Ochrophyta</taxon>
        <taxon>Bacillariophyta</taxon>
        <taxon>Coscinodiscophyceae</taxon>
        <taxon>Thalassiosirophycidae</taxon>
        <taxon>Thalassiosirales</taxon>
        <taxon>Skeletonemataceae</taxon>
        <taxon>Skeletonema</taxon>
        <taxon>Skeletonema marinoi-dohrnii complex</taxon>
    </lineage>
</organism>
<dbReference type="EMBL" id="JATAAI010000048">
    <property type="protein sequence ID" value="KAK1733536.1"/>
    <property type="molecule type" value="Genomic_DNA"/>
</dbReference>
<sequence>MIIATTILDLTQRRRHYSNLPLRPIRRNETRTMTLHIKVDKKREEEMQPIILGELELNLNQKFTVKAIRKQHPILPFPSRISRLQEAVLMYPVHSVMTMSRSKLHTAKKYTMTKAILQLLRPDIFRGKEVAWEEYRDDDEIRIHDKSVMENASNSFHHHNVELSKVKRGYLTNNLSNCRRLHLEDMLTQYDGDSLIPFRVLISKSSENNEWAETARKIYRQQRNEGMKLGVETRKIMGIAYLELYASLVPNERHKSIKGSRLSKKEIENLLLSDEGFEIRFEGMPEDFAMKFEWSDMVDSPLDLMIFGAKDAAPRLYSSLFKNKSNPIYIHFIYRELALETRGDGEATLALTSAYHLKNSVVFKEDAVKSIAKAEKEIIESMTFTGDAKKEDYFSKVDKAFEGTLRNCLVTFQDYNAILLPKEVLIGFMEEAQVIFKTAWKALSNMRGIKEDHERYVDLVPAKQFRVFFQLLSLARQANDKRLIHWAFVQAMASYAWGISTKAQNIDACWRHTCSSRTRDRKMLELVDDLLSRQMKVLLCYTAVINVYDNYQRGKRLKSQRGGSSSHYLSGTHQLAIMVRPFDNSTWNDMRVELTYDEHQTLPSTSGFPAFENLDLASMDAIANALVNLDALEPQITPDFTGARVAAYGELLDITIVLCQMKRTFSVVNVCPNSGVFDDQKIDRMHRLIRSQAKTLLKGAQELQDKVTSCWNPDVGDVSLTMMLGLAGMEEDSANKCGSITLDQLYRVGVLEENADGTWKLADGWEKRRIYLFGDRKTIENMQKFSRDMANIKLTYDDATRQADVFMDAMTTVMQLPGDWHAGLAMLKSIYTLFYDGFLKPFQEALGWKRINIEVGGCYFQACRLAGFVADELVRALMYEYASTCDDFLDDDDTSEKNHAAFLCKFAVGFKKFLHQMKTSKDELRRACALYLIMYTEFRTFVDSYRCGDAIAVLLGYNRFVPYWHALGQLKYVECVWNQNEQLLRDHDHARFEESMRNRFVRCHPPGSGKRMVAHDEWLELKNASFAGFPVVSKMESFVRQGWYVGLAEKCKRTIAECYAAKSNTGTGKSIAPSMIPEMQLIFEFIMKLDVCTTNDNRIYNSKNVYQTKSTLTTDLTRKKDAQRAKSSSDYSYNRIFSSVEQILLNVEGENEREENEEIDEDEVMRTVRENDDEADNNEAVSTSAEEEAYDNNGRPCKYRRPHKSMLEDLKAVGWKNIKSMELKPVRAAAVQRAERLKVVKREIAKVVQEQQRMGRSEVGEEQTVLQPWKASVNSSRAIAVEARVVNPTTRSEASCSSPIILSVMTPTRRSNSGTNETQLTPNSILMFRCSK</sequence>
<evidence type="ECO:0000313" key="3">
    <source>
        <dbReference type="Proteomes" id="UP001224775"/>
    </source>
</evidence>
<name>A0AAD8XTF8_9STRA</name>
<evidence type="ECO:0000313" key="2">
    <source>
        <dbReference type="EMBL" id="KAK1733536.1"/>
    </source>
</evidence>
<reference evidence="2" key="1">
    <citation type="submission" date="2023-06" db="EMBL/GenBank/DDBJ databases">
        <title>Survivors Of The Sea: Transcriptome response of Skeletonema marinoi to long-term dormancy.</title>
        <authorList>
            <person name="Pinder M.I.M."/>
            <person name="Kourtchenko O."/>
            <person name="Robertson E.K."/>
            <person name="Larsson T."/>
            <person name="Maumus F."/>
            <person name="Osuna-Cruz C.M."/>
            <person name="Vancaester E."/>
            <person name="Stenow R."/>
            <person name="Vandepoele K."/>
            <person name="Ploug H."/>
            <person name="Bruchert V."/>
            <person name="Godhe A."/>
            <person name="Topel M."/>
        </authorList>
    </citation>
    <scope>NUCLEOTIDE SEQUENCE</scope>
    <source>
        <strain evidence="2">R05AC</strain>
    </source>
</reference>
<protein>
    <submittedName>
        <fullName evidence="2">Uncharacterized protein</fullName>
    </submittedName>
</protein>